<dbReference type="GO" id="GO:0005789">
    <property type="term" value="C:endoplasmic reticulum membrane"/>
    <property type="evidence" value="ECO:0007669"/>
    <property type="project" value="TreeGrafter"/>
</dbReference>
<dbReference type="PANTHER" id="PTHR12892">
    <property type="entry name" value="FGF RECEPTOR ACTIVATING PROTEIN 1"/>
    <property type="match status" value="1"/>
</dbReference>
<feature type="transmembrane region" description="Helical" evidence="1">
    <location>
        <begin position="211"/>
        <end position="229"/>
    </location>
</feature>
<proteinExistence type="predicted"/>
<dbReference type="Proteomes" id="UP000095282">
    <property type="component" value="Unplaced"/>
</dbReference>
<dbReference type="eggNOG" id="ENOG502TFZ9">
    <property type="taxonomic scope" value="Eukaryota"/>
</dbReference>
<keyword evidence="2" id="KW-1185">Reference proteome</keyword>
<dbReference type="InterPro" id="IPR039545">
    <property type="entry name" value="PGAP2"/>
</dbReference>
<organism evidence="2 3">
    <name type="scientific">Caenorhabditis tropicalis</name>
    <dbReference type="NCBI Taxonomy" id="1561998"/>
    <lineage>
        <taxon>Eukaryota</taxon>
        <taxon>Metazoa</taxon>
        <taxon>Ecdysozoa</taxon>
        <taxon>Nematoda</taxon>
        <taxon>Chromadorea</taxon>
        <taxon>Rhabditida</taxon>
        <taxon>Rhabditina</taxon>
        <taxon>Rhabditomorpha</taxon>
        <taxon>Rhabditoidea</taxon>
        <taxon>Rhabditidae</taxon>
        <taxon>Peloderinae</taxon>
        <taxon>Caenorhabditis</taxon>
    </lineage>
</organism>
<dbReference type="GO" id="GO:0006506">
    <property type="term" value="P:GPI anchor biosynthetic process"/>
    <property type="evidence" value="ECO:0007669"/>
    <property type="project" value="TreeGrafter"/>
</dbReference>
<dbReference type="PANTHER" id="PTHR12892:SF20">
    <property type="entry name" value="TRANSMEMBRANE PROTEIN"/>
    <property type="match status" value="1"/>
</dbReference>
<feature type="transmembrane region" description="Helical" evidence="1">
    <location>
        <begin position="280"/>
        <end position="299"/>
    </location>
</feature>
<evidence type="ECO:0000313" key="2">
    <source>
        <dbReference type="Proteomes" id="UP000095282"/>
    </source>
</evidence>
<evidence type="ECO:0000313" key="3">
    <source>
        <dbReference type="WBParaSite" id="Csp11.Scaffold629.g13039.t1"/>
    </source>
</evidence>
<keyword evidence="1" id="KW-0812">Transmembrane</keyword>
<feature type="transmembrane region" description="Helical" evidence="1">
    <location>
        <begin position="241"/>
        <end position="260"/>
    </location>
</feature>
<accession>A0A1I7TYE8</accession>
<dbReference type="WBParaSite" id="Csp11.Scaffold629.g13039.t1">
    <property type="protein sequence ID" value="Csp11.Scaffold629.g13039.t1"/>
    <property type="gene ID" value="Csp11.Scaffold629.g13039"/>
</dbReference>
<feature type="transmembrane region" description="Helical" evidence="1">
    <location>
        <begin position="169"/>
        <end position="191"/>
    </location>
</feature>
<feature type="transmembrane region" description="Helical" evidence="1">
    <location>
        <begin position="61"/>
        <end position="80"/>
    </location>
</feature>
<feature type="transmembrane region" description="Helical" evidence="1">
    <location>
        <begin position="129"/>
        <end position="148"/>
    </location>
</feature>
<protein>
    <submittedName>
        <fullName evidence="3">Transmembrane protein</fullName>
    </submittedName>
</protein>
<evidence type="ECO:0000256" key="1">
    <source>
        <dbReference type="SAM" id="Phobius"/>
    </source>
</evidence>
<sequence length="351" mass="40954">MPPHTFTINTTEYRPAEYDDEDFFVKVPQTSRENQQLKYGHVEDDNVDIAYLNFPILRASLVFTFISLTAFIIAVCAAFQTNYTPLHDTELIDNSIIIMYGAKVFRCKTFLKYPEDGLLSILNLLELNVWGNVIFRLSTCLTIAIRFFHSIVFRNLLINGFWKDVPNPIFRWLCDLMPMVTLIETSALAMFSVITMHSDFKEINHFCKSTFAIVSVVNMSIPTVFHFILSINSSKRSEATVVFIRAVCTIVFGYCAPQYFQFHIGWTRESLCHSYIPRHFAIMEYSLLLSYITFHLLALKDLQGLQFICYPRSCSGECEPLKPENYEKGEKYEHCRAFEHNQWRLRNNYKF</sequence>
<reference evidence="3" key="1">
    <citation type="submission" date="2016-11" db="UniProtKB">
        <authorList>
            <consortium name="WormBaseParasite"/>
        </authorList>
    </citation>
    <scope>IDENTIFICATION</scope>
</reference>
<dbReference type="AlphaFoldDB" id="A0A1I7TYE8"/>
<keyword evidence="1" id="KW-1133">Transmembrane helix</keyword>
<keyword evidence="1" id="KW-0472">Membrane</keyword>
<name>A0A1I7TYE8_9PELO</name>
<dbReference type="GO" id="GO:0000139">
    <property type="term" value="C:Golgi membrane"/>
    <property type="evidence" value="ECO:0007669"/>
    <property type="project" value="InterPro"/>
</dbReference>